<evidence type="ECO:0000256" key="1">
    <source>
        <dbReference type="ARBA" id="ARBA00022692"/>
    </source>
</evidence>
<dbReference type="GO" id="GO:0016020">
    <property type="term" value="C:membrane"/>
    <property type="evidence" value="ECO:0007669"/>
    <property type="project" value="InterPro"/>
</dbReference>
<gene>
    <name evidence="4" type="ORF">HLPR_20270</name>
</gene>
<dbReference type="InterPro" id="IPR009825">
    <property type="entry name" value="ECF_substrate-spec-like"/>
</dbReference>
<dbReference type="RefSeq" id="WP_338535316.1">
    <property type="nucleotide sequence ID" value="NZ_AP028654.1"/>
</dbReference>
<feature type="transmembrane region" description="Helical" evidence="3">
    <location>
        <begin position="41"/>
        <end position="65"/>
    </location>
</feature>
<organism evidence="4 5">
    <name type="scientific">Helicovermis profundi</name>
    <dbReference type="NCBI Taxonomy" id="3065157"/>
    <lineage>
        <taxon>Bacteria</taxon>
        <taxon>Bacillati</taxon>
        <taxon>Bacillota</taxon>
        <taxon>Clostridia</taxon>
        <taxon>Helicovermis</taxon>
    </lineage>
</organism>
<accession>A0AAU9E4X6</accession>
<dbReference type="PANTHER" id="PTHR37815:SF3">
    <property type="entry name" value="UPF0397 PROTEIN SPR0429"/>
    <property type="match status" value="1"/>
</dbReference>
<reference evidence="4 5" key="1">
    <citation type="submission" date="2023-08" db="EMBL/GenBank/DDBJ databases">
        <title>Helicovermis profunda gen. nov., sp. nov., a novel mesophilic, fermentative bacterium within the Bacillota from a deep-sea hydrothermal vent chimney.</title>
        <authorList>
            <person name="Miyazaki U."/>
            <person name="Mizutani D."/>
            <person name="Hashimoto Y."/>
            <person name="Tame A."/>
            <person name="Sawayama S."/>
            <person name="Miyazaki J."/>
            <person name="Takai K."/>
            <person name="Nakagawa S."/>
        </authorList>
    </citation>
    <scope>NUCLEOTIDE SEQUENCE [LARGE SCALE GENOMIC DNA]</scope>
    <source>
        <strain evidence="4 5">S502</strain>
    </source>
</reference>
<feature type="transmembrane region" description="Helical" evidence="3">
    <location>
        <begin position="6"/>
        <end position="29"/>
    </location>
</feature>
<dbReference type="Pfam" id="PF07155">
    <property type="entry name" value="ECF-ribofla_trS"/>
    <property type="match status" value="1"/>
</dbReference>
<dbReference type="Gene3D" id="1.10.1760.20">
    <property type="match status" value="1"/>
</dbReference>
<evidence type="ECO:0000313" key="5">
    <source>
        <dbReference type="Proteomes" id="UP001321786"/>
    </source>
</evidence>
<dbReference type="KEGG" id="hprf:HLPR_20270"/>
<dbReference type="AlphaFoldDB" id="A0AAU9E4X6"/>
<dbReference type="PANTHER" id="PTHR37815">
    <property type="entry name" value="UPF0397 PROTEIN BC_2624-RELATED"/>
    <property type="match status" value="1"/>
</dbReference>
<feature type="transmembrane region" description="Helical" evidence="3">
    <location>
        <begin position="71"/>
        <end position="96"/>
    </location>
</feature>
<evidence type="ECO:0000313" key="4">
    <source>
        <dbReference type="EMBL" id="BEP29696.1"/>
    </source>
</evidence>
<evidence type="ECO:0000256" key="3">
    <source>
        <dbReference type="SAM" id="Phobius"/>
    </source>
</evidence>
<dbReference type="EMBL" id="AP028654">
    <property type="protein sequence ID" value="BEP29696.1"/>
    <property type="molecule type" value="Genomic_DNA"/>
</dbReference>
<feature type="transmembrane region" description="Helical" evidence="3">
    <location>
        <begin position="134"/>
        <end position="160"/>
    </location>
</feature>
<proteinExistence type="predicted"/>
<keyword evidence="5" id="KW-1185">Reference proteome</keyword>
<name>A0AAU9E4X6_9FIRM</name>
<keyword evidence="2 3" id="KW-1133">Transmembrane helix</keyword>
<feature type="transmembrane region" description="Helical" evidence="3">
    <location>
        <begin position="108"/>
        <end position="128"/>
    </location>
</feature>
<protein>
    <submittedName>
        <fullName evidence="4">ECF transporter S component</fullName>
    </submittedName>
</protein>
<evidence type="ECO:0000256" key="2">
    <source>
        <dbReference type="ARBA" id="ARBA00022989"/>
    </source>
</evidence>
<sequence>MKFTTKKIVLAGVMAAMVTIGTMLIHVPTPTKGYIHIGDSLVYLAGILLGPVLGSLAAGLGSMISDLLLGYAVYAVPTFIIKALDAFVVGYLYLKLSKNKTSVTEKSFSYIISFVAGGAVMVLGYLAFETFLYGFIPATAGVVSNTIQAIGGGILGYPLLIALEKTDLRKYIE</sequence>
<keyword evidence="3" id="KW-0472">Membrane</keyword>
<keyword evidence="1 3" id="KW-0812">Transmembrane</keyword>
<dbReference type="Proteomes" id="UP001321786">
    <property type="component" value="Chromosome"/>
</dbReference>